<dbReference type="eggNOG" id="arCOG00894">
    <property type="taxonomic scope" value="Archaea"/>
</dbReference>
<keyword evidence="1" id="KW-0812">Transmembrane</keyword>
<dbReference type="KEGG" id="mew:MSWAN_1332"/>
<evidence type="ECO:0000256" key="1">
    <source>
        <dbReference type="SAM" id="Phobius"/>
    </source>
</evidence>
<organism evidence="3 4">
    <name type="scientific">Methanobacterium paludis (strain DSM 25820 / JCM 18151 / SWAN1)</name>
    <dbReference type="NCBI Taxonomy" id="868131"/>
    <lineage>
        <taxon>Archaea</taxon>
        <taxon>Methanobacteriati</taxon>
        <taxon>Methanobacteriota</taxon>
        <taxon>Methanomada group</taxon>
        <taxon>Methanobacteria</taxon>
        <taxon>Methanobacteriales</taxon>
        <taxon>Methanobacteriaceae</taxon>
        <taxon>Methanobacterium</taxon>
    </lineage>
</organism>
<evidence type="ECO:0000313" key="3">
    <source>
        <dbReference type="EMBL" id="AEG18347.1"/>
    </source>
</evidence>
<dbReference type="Proteomes" id="UP000009231">
    <property type="component" value="Chromosome"/>
</dbReference>
<dbReference type="GeneID" id="10668837"/>
<dbReference type="PANTHER" id="PTHR48090:SF7">
    <property type="entry name" value="RFBJ PROTEIN"/>
    <property type="match status" value="1"/>
</dbReference>
<protein>
    <submittedName>
        <fullName evidence="3">Glycosyl transferase family 2</fullName>
    </submittedName>
</protein>
<dbReference type="OrthoDB" id="11098at2157"/>
<dbReference type="Gene3D" id="3.90.550.10">
    <property type="entry name" value="Spore Coat Polysaccharide Biosynthesis Protein SpsA, Chain A"/>
    <property type="match status" value="1"/>
</dbReference>
<keyword evidence="4" id="KW-1185">Reference proteome</keyword>
<dbReference type="InterPro" id="IPR001173">
    <property type="entry name" value="Glyco_trans_2-like"/>
</dbReference>
<dbReference type="AlphaFoldDB" id="F6D6R4"/>
<dbReference type="GO" id="GO:0016740">
    <property type="term" value="F:transferase activity"/>
    <property type="evidence" value="ECO:0007669"/>
    <property type="project" value="UniProtKB-KW"/>
</dbReference>
<gene>
    <name evidence="3" type="ordered locus">MSWAN_1332</name>
</gene>
<reference evidence="3 4" key="1">
    <citation type="journal article" date="2014" name="Int. J. Syst. Evol. Microbiol.">
        <title>Methanobacterium paludis sp. nov. and a novel strain of Methanobacterium lacus isolated from northern peatlands.</title>
        <authorList>
            <person name="Cadillo-Quiroz H."/>
            <person name="Brauer S.L."/>
            <person name="Goodson N."/>
            <person name="Yavitt J.B."/>
            <person name="Zinder S.H."/>
        </authorList>
    </citation>
    <scope>NUCLEOTIDE SEQUENCE [LARGE SCALE GENOMIC DNA]</scope>
    <source>
        <strain evidence="4">DSM 25820 / JCM 18151 / SWAN1</strain>
    </source>
</reference>
<sequence>MTHITAILPAYNEQVSIGSTVLSAKKHVNRVIVVDDGSTDNTAYIADMAGAEVIKHLENLGKGAALKTGFDAVNGSDIIVTVDADGQHSPSQIPLLIEPIINGEADVVNGSRYLNGGEKNTPKYRRVGQSVLDIATNINGRTHITDSQSGFRAFAVHSIPAFRFRQMGFGIESEMLTEASNAGLRIKEVEIGVRYDVANNKRNPISHGVGVLIKVINDMEFNRPLYYFTMPGLILILIGLVAGLIFFGDYLGGESRSLAPTVVAGLICITGIFISFTGIILDTMTRMINYNLNNK</sequence>
<dbReference type="SUPFAM" id="SSF53448">
    <property type="entry name" value="Nucleotide-diphospho-sugar transferases"/>
    <property type="match status" value="1"/>
</dbReference>
<dbReference type="CDD" id="cd04179">
    <property type="entry name" value="DPM_DPG-synthase_like"/>
    <property type="match status" value="1"/>
</dbReference>
<evidence type="ECO:0000259" key="2">
    <source>
        <dbReference type="Pfam" id="PF00535"/>
    </source>
</evidence>
<accession>F6D6R4</accession>
<dbReference type="Pfam" id="PF00535">
    <property type="entry name" value="Glycos_transf_2"/>
    <property type="match status" value="1"/>
</dbReference>
<dbReference type="PANTHER" id="PTHR48090">
    <property type="entry name" value="UNDECAPRENYL-PHOSPHATE 4-DEOXY-4-FORMAMIDO-L-ARABINOSE TRANSFERASE-RELATED"/>
    <property type="match status" value="1"/>
</dbReference>
<keyword evidence="1" id="KW-0472">Membrane</keyword>
<feature type="transmembrane region" description="Helical" evidence="1">
    <location>
        <begin position="259"/>
        <end position="281"/>
    </location>
</feature>
<keyword evidence="3" id="KW-0808">Transferase</keyword>
<name>F6D6R4_METPW</name>
<proteinExistence type="predicted"/>
<dbReference type="InterPro" id="IPR029044">
    <property type="entry name" value="Nucleotide-diphossugar_trans"/>
</dbReference>
<feature type="domain" description="Glycosyltransferase 2-like" evidence="2">
    <location>
        <begin position="6"/>
        <end position="154"/>
    </location>
</feature>
<feature type="transmembrane region" description="Helical" evidence="1">
    <location>
        <begin position="225"/>
        <end position="247"/>
    </location>
</feature>
<dbReference type="RefSeq" id="WP_013825848.1">
    <property type="nucleotide sequence ID" value="NC_015574.1"/>
</dbReference>
<dbReference type="HOGENOM" id="CLU_033536_7_2_2"/>
<dbReference type="STRING" id="868131.MSWAN_1332"/>
<keyword evidence="1" id="KW-1133">Transmembrane helix</keyword>
<dbReference type="EMBL" id="CP002772">
    <property type="protein sequence ID" value="AEG18347.1"/>
    <property type="molecule type" value="Genomic_DNA"/>
</dbReference>
<evidence type="ECO:0000313" key="4">
    <source>
        <dbReference type="Proteomes" id="UP000009231"/>
    </source>
</evidence>
<dbReference type="InterPro" id="IPR050256">
    <property type="entry name" value="Glycosyltransferase_2"/>
</dbReference>